<organism evidence="2 3">
    <name type="scientific">Rhodococcus antarcticus</name>
    <dbReference type="NCBI Taxonomy" id="2987751"/>
    <lineage>
        <taxon>Bacteria</taxon>
        <taxon>Bacillati</taxon>
        <taxon>Actinomycetota</taxon>
        <taxon>Actinomycetes</taxon>
        <taxon>Mycobacteriales</taxon>
        <taxon>Nocardiaceae</taxon>
        <taxon>Rhodococcus</taxon>
    </lineage>
</organism>
<evidence type="ECO:0000313" key="3">
    <source>
        <dbReference type="Proteomes" id="UP001164965"/>
    </source>
</evidence>
<accession>A0ABY6P046</accession>
<dbReference type="Proteomes" id="UP001164965">
    <property type="component" value="Chromosome"/>
</dbReference>
<protein>
    <submittedName>
        <fullName evidence="2">GNAT family N-acetyltransferase</fullName>
    </submittedName>
</protein>
<dbReference type="InterPro" id="IPR000182">
    <property type="entry name" value="GNAT_dom"/>
</dbReference>
<dbReference type="Pfam" id="PF00583">
    <property type="entry name" value="Acetyltransf_1"/>
    <property type="match status" value="1"/>
</dbReference>
<dbReference type="EMBL" id="CP110615">
    <property type="protein sequence ID" value="UZJ24844.1"/>
    <property type="molecule type" value="Genomic_DNA"/>
</dbReference>
<feature type="domain" description="N-acetyltransferase" evidence="1">
    <location>
        <begin position="92"/>
        <end position="230"/>
    </location>
</feature>
<proteinExistence type="predicted"/>
<dbReference type="SUPFAM" id="SSF55729">
    <property type="entry name" value="Acyl-CoA N-acyltransferases (Nat)"/>
    <property type="match status" value="1"/>
</dbReference>
<dbReference type="RefSeq" id="WP_265382950.1">
    <property type="nucleotide sequence ID" value="NZ_CP110615.1"/>
</dbReference>
<keyword evidence="3" id="KW-1185">Reference proteome</keyword>
<dbReference type="PROSITE" id="PS51186">
    <property type="entry name" value="GNAT"/>
    <property type="match status" value="1"/>
</dbReference>
<name>A0ABY6P046_9NOCA</name>
<evidence type="ECO:0000259" key="1">
    <source>
        <dbReference type="PROSITE" id="PS51186"/>
    </source>
</evidence>
<dbReference type="Gene3D" id="3.40.630.30">
    <property type="match status" value="1"/>
</dbReference>
<sequence>MRPHEHPLVRWAAQAVPTAGLRWDTDGATVVTATGLNRRDRIVVTGSASGAQPLVEAALAALPHHVVLGESSLVAQLRGLEVVAEFGWMDLLPTDPAPEVSSVGVRWLDDDAVAPVLAAANPGSWVQVGEPSVLGWAGAPVHAEQDHEIASVGALAHCAPDVAFLAGVTTLPTHRGGGLSTAVCAFLRDHGRRTRGTVALMVDAHNEPAIAVYTRLGFTYRAVTAARMAS</sequence>
<evidence type="ECO:0000313" key="2">
    <source>
        <dbReference type="EMBL" id="UZJ24844.1"/>
    </source>
</evidence>
<dbReference type="InterPro" id="IPR016181">
    <property type="entry name" value="Acyl_CoA_acyltransferase"/>
</dbReference>
<gene>
    <name evidence="2" type="ORF">RHODO2019_17365</name>
</gene>
<reference evidence="2" key="1">
    <citation type="submission" date="2022-10" db="EMBL/GenBank/DDBJ databases">
        <title>Rhodococcus sp.75.</title>
        <authorList>
            <person name="Sun M."/>
        </authorList>
    </citation>
    <scope>NUCLEOTIDE SEQUENCE</scope>
    <source>
        <strain evidence="2">75</strain>
    </source>
</reference>